<dbReference type="Proteomes" id="UP000237608">
    <property type="component" value="Unassembled WGS sequence"/>
</dbReference>
<comment type="caution">
    <text evidence="1">The sequence shown here is derived from an EMBL/GenBank/DDBJ whole genome shotgun (WGS) entry which is preliminary data.</text>
</comment>
<evidence type="ECO:0000313" key="2">
    <source>
        <dbReference type="Proteomes" id="UP000237608"/>
    </source>
</evidence>
<dbReference type="SUPFAM" id="SSF53649">
    <property type="entry name" value="Alkaline phosphatase-like"/>
    <property type="match status" value="1"/>
</dbReference>
<gene>
    <name evidence="1" type="ORF">BTO13_11120</name>
</gene>
<dbReference type="OrthoDB" id="7159482at2"/>
<keyword evidence="2" id="KW-1185">Reference proteome</keyword>
<sequence>MTELIVGKTPTTEQGISLVNVLKNNIEIKDRVVFSVFRGEDYTLLPKEKNVPSRMMKKGYYKFIYTHGVIHQLYDVKNDPNKLNNLIFCKEHQNIFKEMYFQTLAEWRFQEYSPIITTLKKNEIILDASSNFKEYALFY</sequence>
<evidence type="ECO:0000313" key="1">
    <source>
        <dbReference type="EMBL" id="PQJ75739.1"/>
    </source>
</evidence>
<name>A0A2S7WDP2_9FLAO</name>
<protein>
    <submittedName>
        <fullName evidence="1">Uncharacterized protein</fullName>
    </submittedName>
</protein>
<dbReference type="Gene3D" id="3.40.720.10">
    <property type="entry name" value="Alkaline Phosphatase, subunit A"/>
    <property type="match status" value="1"/>
</dbReference>
<dbReference type="AlphaFoldDB" id="A0A2S7WDP2"/>
<dbReference type="EMBL" id="MSCL01000001">
    <property type="protein sequence ID" value="PQJ75739.1"/>
    <property type="molecule type" value="Genomic_DNA"/>
</dbReference>
<organism evidence="1 2">
    <name type="scientific">Polaribacter gangjinensis</name>
    <dbReference type="NCBI Taxonomy" id="574710"/>
    <lineage>
        <taxon>Bacteria</taxon>
        <taxon>Pseudomonadati</taxon>
        <taxon>Bacteroidota</taxon>
        <taxon>Flavobacteriia</taxon>
        <taxon>Flavobacteriales</taxon>
        <taxon>Flavobacteriaceae</taxon>
    </lineage>
</organism>
<proteinExistence type="predicted"/>
<accession>A0A2S7WDP2</accession>
<dbReference type="InterPro" id="IPR017850">
    <property type="entry name" value="Alkaline_phosphatase_core_sf"/>
</dbReference>
<reference evidence="1 2" key="1">
    <citation type="submission" date="2016-12" db="EMBL/GenBank/DDBJ databases">
        <title>Trade-off between light-utilization and light-protection in marine flavobacteria.</title>
        <authorList>
            <person name="Kumagai Y."/>
            <person name="Yoshizawa S."/>
            <person name="Kogure K."/>
            <person name="Iwasaki W."/>
        </authorList>
    </citation>
    <scope>NUCLEOTIDE SEQUENCE [LARGE SCALE GENOMIC DNA]</scope>
    <source>
        <strain evidence="1 2">KCTC 22729</strain>
    </source>
</reference>